<dbReference type="Proteomes" id="UP000789860">
    <property type="component" value="Unassembled WGS sequence"/>
</dbReference>
<proteinExistence type="predicted"/>
<evidence type="ECO:0000313" key="2">
    <source>
        <dbReference type="Proteomes" id="UP000789860"/>
    </source>
</evidence>
<name>A0ACA9LYF0_9GLOM</name>
<dbReference type="EMBL" id="CAJVPM010008782">
    <property type="protein sequence ID" value="CAG8558110.1"/>
    <property type="molecule type" value="Genomic_DNA"/>
</dbReference>
<evidence type="ECO:0000313" key="1">
    <source>
        <dbReference type="EMBL" id="CAG8558110.1"/>
    </source>
</evidence>
<organism evidence="1 2">
    <name type="scientific">Scutellospora calospora</name>
    <dbReference type="NCBI Taxonomy" id="85575"/>
    <lineage>
        <taxon>Eukaryota</taxon>
        <taxon>Fungi</taxon>
        <taxon>Fungi incertae sedis</taxon>
        <taxon>Mucoromycota</taxon>
        <taxon>Glomeromycotina</taxon>
        <taxon>Glomeromycetes</taxon>
        <taxon>Diversisporales</taxon>
        <taxon>Gigasporaceae</taxon>
        <taxon>Scutellospora</taxon>
    </lineage>
</organism>
<feature type="non-terminal residue" evidence="1">
    <location>
        <position position="1"/>
    </location>
</feature>
<reference evidence="1" key="1">
    <citation type="submission" date="2021-06" db="EMBL/GenBank/DDBJ databases">
        <authorList>
            <person name="Kallberg Y."/>
            <person name="Tangrot J."/>
            <person name="Rosling A."/>
        </authorList>
    </citation>
    <scope>NUCLEOTIDE SEQUENCE</scope>
    <source>
        <strain evidence="1">AU212A</strain>
    </source>
</reference>
<protein>
    <submittedName>
        <fullName evidence="1">3804_t:CDS:1</fullName>
    </submittedName>
</protein>
<comment type="caution">
    <text evidence="1">The sequence shown here is derived from an EMBL/GenBank/DDBJ whole genome shotgun (WGS) entry which is preliminary data.</text>
</comment>
<accession>A0ACA9LYF0</accession>
<gene>
    <name evidence="1" type="ORF">SCALOS_LOCUS5415</name>
</gene>
<feature type="non-terminal residue" evidence="1">
    <location>
        <position position="189"/>
    </location>
</feature>
<sequence length="189" mass="21313">MSTILSNAWVEITDPHTNDVFYANPQTGECAWEKPSNMTLHQKDPTGEWWELWDDNHQLPYYYHTTSGQTEWIRPEFGTIIPLTKIQNSSIGKRISVALTPSDEEIDVNQIQQINGLRHANAVNPELSSGMLSFNYVLSKHHSTSSTVLSSSMLKSSTSNQEPLEAVRNDMDSSNKRTNQLGISYNSVL</sequence>
<keyword evidence="2" id="KW-1185">Reference proteome</keyword>